<sequence length="105" mass="10873">MSATTSGAVLAAGIATSLMGSGIGAMPELVDDGSAWVALILDDRAGVVAWLDVADMSYAVTVHQDGSRRLIAAGPLAGLERCSDARCIAGSVVAWVMLQRSRRER</sequence>
<proteinExistence type="predicted"/>
<comment type="caution">
    <text evidence="1">The sequence shown here is derived from an EMBL/GenBank/DDBJ whole genome shotgun (WGS) entry which is preliminary data.</text>
</comment>
<evidence type="ECO:0000313" key="2">
    <source>
        <dbReference type="Proteomes" id="UP000722125"/>
    </source>
</evidence>
<organism evidence="1 2">
    <name type="scientific">Cellulomonas fulva</name>
    <dbReference type="NCBI Taxonomy" id="2835530"/>
    <lineage>
        <taxon>Bacteria</taxon>
        <taxon>Bacillati</taxon>
        <taxon>Actinomycetota</taxon>
        <taxon>Actinomycetes</taxon>
        <taxon>Micrococcales</taxon>
        <taxon>Cellulomonadaceae</taxon>
        <taxon>Cellulomonas</taxon>
    </lineage>
</organism>
<name>A0ABS5TXM4_9CELL</name>
<accession>A0ABS5TXM4</accession>
<gene>
    <name evidence="1" type="ORF">KIN34_06325</name>
</gene>
<dbReference type="EMBL" id="JAHBOH010000001">
    <property type="protein sequence ID" value="MBT0993902.1"/>
    <property type="molecule type" value="Genomic_DNA"/>
</dbReference>
<protein>
    <submittedName>
        <fullName evidence="1">Uncharacterized protein</fullName>
    </submittedName>
</protein>
<reference evidence="1 2" key="1">
    <citation type="submission" date="2021-05" db="EMBL/GenBank/DDBJ databases">
        <title>Description of Cellulomonas sp. DKR-3 sp. nov.</title>
        <authorList>
            <person name="Dahal R.H."/>
            <person name="Chaudhary D.K."/>
        </authorList>
    </citation>
    <scope>NUCLEOTIDE SEQUENCE [LARGE SCALE GENOMIC DNA]</scope>
    <source>
        <strain evidence="1 2">DKR-3</strain>
    </source>
</reference>
<dbReference type="RefSeq" id="WP_214348226.1">
    <property type="nucleotide sequence ID" value="NZ_JAHBOH010000001.1"/>
</dbReference>
<evidence type="ECO:0000313" key="1">
    <source>
        <dbReference type="EMBL" id="MBT0993902.1"/>
    </source>
</evidence>
<keyword evidence="2" id="KW-1185">Reference proteome</keyword>
<dbReference type="Proteomes" id="UP000722125">
    <property type="component" value="Unassembled WGS sequence"/>
</dbReference>